<dbReference type="KEGG" id="ddz:DSYM_04060"/>
<proteinExistence type="predicted"/>
<sequence length="85" mass="9025">MTTKAVSVSEFKAHCLDVIRQVERAGTAVDLVRRGKVVARLVPSAPAARGTPAWLRLRGRGALAASPEESVLEAADFEALRDAGK</sequence>
<accession>A0A809RTD2</accession>
<protein>
    <submittedName>
        <fullName evidence="1">Prevent-host-death protein</fullName>
    </submittedName>
</protein>
<evidence type="ECO:0000313" key="1">
    <source>
        <dbReference type="EMBL" id="BBO19707.1"/>
    </source>
</evidence>
<name>A0A809RTD2_9PROT</name>
<dbReference type="AlphaFoldDB" id="A0A809RTD2"/>
<dbReference type="EMBL" id="AP021857">
    <property type="protein sequence ID" value="BBO19707.1"/>
    <property type="molecule type" value="Genomic_DNA"/>
</dbReference>
<reference evidence="1" key="1">
    <citation type="journal article" name="DNA Res.">
        <title>The physiological potential of anammox bacteria as revealed by their core genome structure.</title>
        <authorList>
            <person name="Okubo T."/>
            <person name="Toyoda A."/>
            <person name="Fukuhara K."/>
            <person name="Uchiyama I."/>
            <person name="Harigaya Y."/>
            <person name="Kuroiwa M."/>
            <person name="Suzuki T."/>
            <person name="Murakami Y."/>
            <person name="Suwa Y."/>
            <person name="Takami H."/>
        </authorList>
    </citation>
    <scope>NUCLEOTIDE SEQUENCE</scope>
    <source>
        <strain evidence="1">317325-3</strain>
    </source>
</reference>
<evidence type="ECO:0000313" key="2">
    <source>
        <dbReference type="Proteomes" id="UP000662914"/>
    </source>
</evidence>
<organism evidence="1 2">
    <name type="scientific">Candidatus Desulfobacillus denitrificans</name>
    <dbReference type="NCBI Taxonomy" id="2608985"/>
    <lineage>
        <taxon>Bacteria</taxon>
        <taxon>Pseudomonadati</taxon>
        <taxon>Pseudomonadota</taxon>
        <taxon>Betaproteobacteria</taxon>
        <taxon>Candidatus Desulfobacillus</taxon>
    </lineage>
</organism>
<gene>
    <name evidence="1" type="ORF">DSYM_04060</name>
</gene>
<dbReference type="Gene3D" id="3.40.1620.10">
    <property type="entry name" value="YefM-like domain"/>
    <property type="match status" value="1"/>
</dbReference>
<dbReference type="Proteomes" id="UP000662914">
    <property type="component" value="Chromosome"/>
</dbReference>